<dbReference type="InterPro" id="IPR024185">
    <property type="entry name" value="FTHF_cligase-like_sf"/>
</dbReference>
<comment type="caution">
    <text evidence="6">The sequence shown here is derived from an EMBL/GenBank/DDBJ whole genome shotgun (WGS) entry which is preliminary data.</text>
</comment>
<dbReference type="AlphaFoldDB" id="A0A2A9PB60"/>
<dbReference type="GO" id="GO:0009396">
    <property type="term" value="P:folic acid-containing compound biosynthetic process"/>
    <property type="evidence" value="ECO:0007669"/>
    <property type="project" value="TreeGrafter"/>
</dbReference>
<reference evidence="6 7" key="2">
    <citation type="journal article" date="2017" name="Sci. Rep.">
        <title>Ant-infecting Ophiocordyceps genomes reveal a high diversity of potential behavioral manipulation genes and a possible major role for enterotoxins.</title>
        <authorList>
            <person name="de Bekker C."/>
            <person name="Ohm R.A."/>
            <person name="Evans H.C."/>
            <person name="Brachmann A."/>
            <person name="Hughes D.P."/>
        </authorList>
    </citation>
    <scope>NUCLEOTIDE SEQUENCE [LARGE SCALE GENOMIC DNA]</scope>
    <source>
        <strain evidence="6 7">SC16a</strain>
    </source>
</reference>
<evidence type="ECO:0000256" key="3">
    <source>
        <dbReference type="ARBA" id="ARBA00022840"/>
    </source>
</evidence>
<dbReference type="InterPro" id="IPR002698">
    <property type="entry name" value="FTHF_cligase"/>
</dbReference>
<evidence type="ECO:0000313" key="6">
    <source>
        <dbReference type="EMBL" id="PFH58231.1"/>
    </source>
</evidence>
<evidence type="ECO:0000313" key="7">
    <source>
        <dbReference type="Proteomes" id="UP000037136"/>
    </source>
</evidence>
<comment type="catalytic activity">
    <reaction evidence="4">
        <text>(6S)-5-formyl-5,6,7,8-tetrahydrofolate + ATP = (6R)-5,10-methenyltetrahydrofolate + ADP + phosphate</text>
        <dbReference type="Rhea" id="RHEA:10488"/>
        <dbReference type="ChEBI" id="CHEBI:30616"/>
        <dbReference type="ChEBI" id="CHEBI:43474"/>
        <dbReference type="ChEBI" id="CHEBI:57455"/>
        <dbReference type="ChEBI" id="CHEBI:57457"/>
        <dbReference type="ChEBI" id="CHEBI:456216"/>
        <dbReference type="EC" id="6.3.3.2"/>
    </reaction>
</comment>
<gene>
    <name evidence="6" type="ORF">XA68_13994</name>
</gene>
<evidence type="ECO:0000256" key="4">
    <source>
        <dbReference type="ARBA" id="ARBA00036539"/>
    </source>
</evidence>
<protein>
    <recommendedName>
        <fullName evidence="5">5-formyltetrahydrofolate cyclo-ligase</fullName>
        <ecNumber evidence="5">6.3.3.2</ecNumber>
    </recommendedName>
</protein>
<proteinExistence type="inferred from homology"/>
<dbReference type="EMBL" id="LAZP02000313">
    <property type="protein sequence ID" value="PFH58231.1"/>
    <property type="molecule type" value="Genomic_DNA"/>
</dbReference>
<dbReference type="GO" id="GO:0035999">
    <property type="term" value="P:tetrahydrofolate interconversion"/>
    <property type="evidence" value="ECO:0007669"/>
    <property type="project" value="TreeGrafter"/>
</dbReference>
<dbReference type="Gene3D" id="3.40.50.10420">
    <property type="entry name" value="NagB/RpiA/CoA transferase-like"/>
    <property type="match status" value="1"/>
</dbReference>
<dbReference type="PANTHER" id="PTHR23407">
    <property type="entry name" value="ATPASE INHIBITOR/5-FORMYLTETRAHYDROFOLATE CYCLO-LIGASE"/>
    <property type="match status" value="1"/>
</dbReference>
<dbReference type="InterPro" id="IPR037171">
    <property type="entry name" value="NagB/RpiA_transferase-like"/>
</dbReference>
<keyword evidence="2" id="KW-0547">Nucleotide-binding</keyword>
<dbReference type="Pfam" id="PF01812">
    <property type="entry name" value="5-FTHF_cyc-lig"/>
    <property type="match status" value="1"/>
</dbReference>
<dbReference type="OrthoDB" id="2015992at2759"/>
<name>A0A2A9PB60_OPHUN</name>
<dbReference type="GO" id="GO:0005524">
    <property type="term" value="F:ATP binding"/>
    <property type="evidence" value="ECO:0007669"/>
    <property type="project" value="UniProtKB-KW"/>
</dbReference>
<accession>A0A2A9PB60</accession>
<organism evidence="6 7">
    <name type="scientific">Ophiocordyceps unilateralis</name>
    <name type="common">Zombie-ant fungus</name>
    <name type="synonym">Torrubia unilateralis</name>
    <dbReference type="NCBI Taxonomy" id="268505"/>
    <lineage>
        <taxon>Eukaryota</taxon>
        <taxon>Fungi</taxon>
        <taxon>Dikarya</taxon>
        <taxon>Ascomycota</taxon>
        <taxon>Pezizomycotina</taxon>
        <taxon>Sordariomycetes</taxon>
        <taxon>Hypocreomycetidae</taxon>
        <taxon>Hypocreales</taxon>
        <taxon>Ophiocordycipitaceae</taxon>
        <taxon>Ophiocordyceps</taxon>
    </lineage>
</organism>
<evidence type="ECO:0000256" key="5">
    <source>
        <dbReference type="ARBA" id="ARBA00038966"/>
    </source>
</evidence>
<dbReference type="GO" id="GO:0030272">
    <property type="term" value="F:5-formyltetrahydrofolate cyclo-ligase activity"/>
    <property type="evidence" value="ECO:0007669"/>
    <property type="project" value="UniProtKB-EC"/>
</dbReference>
<keyword evidence="3" id="KW-0067">ATP-binding</keyword>
<dbReference type="PANTHER" id="PTHR23407:SF1">
    <property type="entry name" value="5-FORMYLTETRAHYDROFOLATE CYCLO-LIGASE"/>
    <property type="match status" value="1"/>
</dbReference>
<reference evidence="6 7" key="1">
    <citation type="journal article" date="2015" name="BMC Genomics">
        <title>Gene expression during zombie ant biting behavior reflects the complexity underlying fungal parasitic behavioral manipulation.</title>
        <authorList>
            <person name="de Bekker C."/>
            <person name="Ohm R.A."/>
            <person name="Loreto R.G."/>
            <person name="Sebastian A."/>
            <person name="Albert I."/>
            <person name="Merrow M."/>
            <person name="Brachmann A."/>
            <person name="Hughes D.P."/>
        </authorList>
    </citation>
    <scope>NUCLEOTIDE SEQUENCE [LARGE SCALE GENOMIC DNA]</scope>
    <source>
        <strain evidence="6 7">SC16a</strain>
    </source>
</reference>
<evidence type="ECO:0000256" key="1">
    <source>
        <dbReference type="ARBA" id="ARBA00010638"/>
    </source>
</evidence>
<evidence type="ECO:0000256" key="2">
    <source>
        <dbReference type="ARBA" id="ARBA00022741"/>
    </source>
</evidence>
<dbReference type="Proteomes" id="UP000037136">
    <property type="component" value="Unassembled WGS sequence"/>
</dbReference>
<dbReference type="SUPFAM" id="SSF100950">
    <property type="entry name" value="NagB/RpiA/CoA transferase-like"/>
    <property type="match status" value="1"/>
</dbReference>
<dbReference type="GO" id="GO:0005739">
    <property type="term" value="C:mitochondrion"/>
    <property type="evidence" value="ECO:0007669"/>
    <property type="project" value="TreeGrafter"/>
</dbReference>
<keyword evidence="7" id="KW-1185">Reference proteome</keyword>
<dbReference type="EC" id="6.3.3.2" evidence="5"/>
<sequence>MTAPPLVAAKQQLRALIKWRLSAVSPESLASQSRNILNALQTFPPYRDATRISIFLSMPGAEVQTDAIVRHALGCGKHVFVPYLHKPPPETPDAPTRVMDMVHLAGLDDYEGLVPDRWGIPSVDPATVHHRRRVLIGSPEMRSALDLILLPGVAFDFDDTGHVRRLGHGRGFYDFFLNRYLSGHSPILLVGLALNEQVLSPSADEQVPVGPHDRKLHGLILGSGQVRIPASHDNCLASRAATKQHWLLLGWGQGSGGVARCVCEVLPRQTLGYAPPMIRPLFRGPDTSLCADTEGVLRSCYLRPI</sequence>
<comment type="similarity">
    <text evidence="1">Belongs to the 5-formyltetrahydrofolate cyclo-ligase family.</text>
</comment>
<dbReference type="STRING" id="268505.A0A2A9PB60"/>